<keyword evidence="2" id="KW-1185">Reference proteome</keyword>
<evidence type="ECO:0000313" key="1">
    <source>
        <dbReference type="EMBL" id="OSX56893.1"/>
    </source>
</evidence>
<dbReference type="EMBL" id="KZ110610">
    <property type="protein sequence ID" value="OSX56893.1"/>
    <property type="molecule type" value="Genomic_DNA"/>
</dbReference>
<dbReference type="GeneID" id="36324913"/>
<accession>A0A1X6MLD2</accession>
<reference evidence="1 2" key="1">
    <citation type="submission" date="2017-04" db="EMBL/GenBank/DDBJ databases">
        <title>Genome Sequence of the Model Brown-Rot Fungus Postia placenta SB12.</title>
        <authorList>
            <consortium name="DOE Joint Genome Institute"/>
            <person name="Gaskell J."/>
            <person name="Kersten P."/>
            <person name="Larrondo L.F."/>
            <person name="Canessa P."/>
            <person name="Martinez D."/>
            <person name="Hibbett D."/>
            <person name="Schmoll M."/>
            <person name="Kubicek C.P."/>
            <person name="Martinez A.T."/>
            <person name="Yadav J."/>
            <person name="Master E."/>
            <person name="Magnuson J.K."/>
            <person name="James T."/>
            <person name="Yaver D."/>
            <person name="Berka R."/>
            <person name="Labutti K."/>
            <person name="Lipzen A."/>
            <person name="Aerts A."/>
            <person name="Barry K."/>
            <person name="Henrissat B."/>
            <person name="Blanchette R."/>
            <person name="Grigoriev I."/>
            <person name="Cullen D."/>
        </authorList>
    </citation>
    <scope>NUCLEOTIDE SEQUENCE [LARGE SCALE GENOMIC DNA]</scope>
    <source>
        <strain evidence="1 2">MAD-698-R-SB12</strain>
    </source>
</reference>
<dbReference type="AlphaFoldDB" id="A0A1X6MLD2"/>
<dbReference type="OrthoDB" id="6247875at2759"/>
<organism evidence="1 2">
    <name type="scientific">Postia placenta MAD-698-R-SB12</name>
    <dbReference type="NCBI Taxonomy" id="670580"/>
    <lineage>
        <taxon>Eukaryota</taxon>
        <taxon>Fungi</taxon>
        <taxon>Dikarya</taxon>
        <taxon>Basidiomycota</taxon>
        <taxon>Agaricomycotina</taxon>
        <taxon>Agaricomycetes</taxon>
        <taxon>Polyporales</taxon>
        <taxon>Adustoporiaceae</taxon>
        <taxon>Rhodonia</taxon>
    </lineage>
</organism>
<proteinExistence type="predicted"/>
<evidence type="ECO:0000313" key="2">
    <source>
        <dbReference type="Proteomes" id="UP000194127"/>
    </source>
</evidence>
<protein>
    <recommendedName>
        <fullName evidence="3">HMG box domain-containing protein</fullName>
    </recommendedName>
</protein>
<dbReference type="RefSeq" id="XP_024333687.1">
    <property type="nucleotide sequence ID" value="XM_024479963.1"/>
</dbReference>
<dbReference type="Gene3D" id="1.10.30.10">
    <property type="entry name" value="High mobility group box domain"/>
    <property type="match status" value="1"/>
</dbReference>
<gene>
    <name evidence="1" type="ORF">POSPLADRAFT_1050335</name>
</gene>
<evidence type="ECO:0008006" key="3">
    <source>
        <dbReference type="Google" id="ProtNLM"/>
    </source>
</evidence>
<dbReference type="Proteomes" id="UP000194127">
    <property type="component" value="Unassembled WGS sequence"/>
</dbReference>
<dbReference type="SUPFAM" id="SSF47095">
    <property type="entry name" value="HMG-box"/>
    <property type="match status" value="1"/>
</dbReference>
<sequence>MGRFWLWVPHLRQTSLRITACIFLIVAFLASFASDPGGSVRFSHPERHCRPLHEFEPTQGEEYQITFYDVDSGYQIRVYPSSHDATSAGIGDGRNRTGYRATIHNPEEGNQTLLLCSLASESAVSIITTNIPEIRQQTAVTNYPYQLYYPVKRFAARTSEGNPSYAFLQWNLSNPASTLSSTSRQPSRLWMSLERAYPHDEQSSGCAESLRWAQAGSDVNSRKPRRELRKRDLNHHSRLIERNAEVTWKSLPPDEKSVLERRAEEVKMQHIQAHPEYQYKLQRNGKRILK</sequence>
<dbReference type="InterPro" id="IPR036910">
    <property type="entry name" value="HMG_box_dom_sf"/>
</dbReference>
<name>A0A1X6MLD2_9APHY</name>